<accession>A0A158NTA8</accession>
<keyword evidence="1" id="KW-0472">Membrane</keyword>
<organism evidence="2 3">
    <name type="scientific">Atta cephalotes</name>
    <name type="common">Leafcutter ant</name>
    <dbReference type="NCBI Taxonomy" id="12957"/>
    <lineage>
        <taxon>Eukaryota</taxon>
        <taxon>Metazoa</taxon>
        <taxon>Ecdysozoa</taxon>
        <taxon>Arthropoda</taxon>
        <taxon>Hexapoda</taxon>
        <taxon>Insecta</taxon>
        <taxon>Pterygota</taxon>
        <taxon>Neoptera</taxon>
        <taxon>Endopterygota</taxon>
        <taxon>Hymenoptera</taxon>
        <taxon>Apocrita</taxon>
        <taxon>Aculeata</taxon>
        <taxon>Formicoidea</taxon>
        <taxon>Formicidae</taxon>
        <taxon>Myrmicinae</taxon>
        <taxon>Atta</taxon>
    </lineage>
</organism>
<dbReference type="AlphaFoldDB" id="A0A158NTA8"/>
<dbReference type="OrthoDB" id="8191503at2759"/>
<keyword evidence="3" id="KW-1185">Reference proteome</keyword>
<dbReference type="KEGG" id="acep:105624002"/>
<dbReference type="eggNOG" id="ENOG502SDE8">
    <property type="taxonomic scope" value="Eukaryota"/>
</dbReference>
<proteinExistence type="predicted"/>
<feature type="transmembrane region" description="Helical" evidence="1">
    <location>
        <begin position="20"/>
        <end position="39"/>
    </location>
</feature>
<dbReference type="STRING" id="12957.A0A158NTA8"/>
<keyword evidence="1" id="KW-1133">Transmembrane helix</keyword>
<dbReference type="EnsemblMetazoa" id="XM_012205376.1">
    <property type="protein sequence ID" value="XP_012060766.1"/>
    <property type="gene ID" value="LOC105624002"/>
</dbReference>
<evidence type="ECO:0000313" key="3">
    <source>
        <dbReference type="Proteomes" id="UP000005205"/>
    </source>
</evidence>
<sequence>MTPGEHSGENLNMPERNPYSVPHDFILMLLCAVCGISGYRRYITIPVDDIDVVDVIKVNAIAPSLSRVAKAYIPIVVSSVSQDDSEVQRLATHVLDYVDFGGHTGSNGAFSWYADYPAHRS</sequence>
<dbReference type="InParanoid" id="A0A158NTA8"/>
<evidence type="ECO:0000313" key="2">
    <source>
        <dbReference type="EnsemblMetazoa" id="XP_012060766.1"/>
    </source>
</evidence>
<protein>
    <submittedName>
        <fullName evidence="2">Uncharacterized protein</fullName>
    </submittedName>
</protein>
<dbReference type="Proteomes" id="UP000005205">
    <property type="component" value="Unassembled WGS sequence"/>
</dbReference>
<reference evidence="3" key="1">
    <citation type="journal article" date="2011" name="PLoS Genet.">
        <title>The genome sequence of the leaf-cutter ant Atta cephalotes reveals insights into its obligate symbiotic lifestyle.</title>
        <authorList>
            <person name="Suen G."/>
            <person name="Teiling C."/>
            <person name="Li L."/>
            <person name="Holt C."/>
            <person name="Abouheif E."/>
            <person name="Bornberg-Bauer E."/>
            <person name="Bouffard P."/>
            <person name="Caldera E.J."/>
            <person name="Cash E."/>
            <person name="Cavanaugh A."/>
            <person name="Denas O."/>
            <person name="Elhaik E."/>
            <person name="Fave M.J."/>
            <person name="Gadau J."/>
            <person name="Gibson J.D."/>
            <person name="Graur D."/>
            <person name="Grubbs K.J."/>
            <person name="Hagen D.E."/>
            <person name="Harkins T.T."/>
            <person name="Helmkampf M."/>
            <person name="Hu H."/>
            <person name="Johnson B.R."/>
            <person name="Kim J."/>
            <person name="Marsh S.E."/>
            <person name="Moeller J.A."/>
            <person name="Munoz-Torres M.C."/>
            <person name="Murphy M.C."/>
            <person name="Naughton M.C."/>
            <person name="Nigam S."/>
            <person name="Overson R."/>
            <person name="Rajakumar R."/>
            <person name="Reese J.T."/>
            <person name="Scott J.J."/>
            <person name="Smith C.R."/>
            <person name="Tao S."/>
            <person name="Tsutsui N.D."/>
            <person name="Viljakainen L."/>
            <person name="Wissler L."/>
            <person name="Yandell M.D."/>
            <person name="Zimmer F."/>
            <person name="Taylor J."/>
            <person name="Slater S.C."/>
            <person name="Clifton S.W."/>
            <person name="Warren W.C."/>
            <person name="Elsik C.G."/>
            <person name="Smith C.D."/>
            <person name="Weinstock G.M."/>
            <person name="Gerardo N.M."/>
            <person name="Currie C.R."/>
        </authorList>
    </citation>
    <scope>NUCLEOTIDE SEQUENCE [LARGE SCALE GENOMIC DNA]</scope>
</reference>
<name>A0A158NTA8_ATTCE</name>
<dbReference type="EMBL" id="ADTU01002678">
    <property type="status" value="NOT_ANNOTATED_CDS"/>
    <property type="molecule type" value="Genomic_DNA"/>
</dbReference>
<evidence type="ECO:0000256" key="1">
    <source>
        <dbReference type="SAM" id="Phobius"/>
    </source>
</evidence>
<gene>
    <name evidence="2" type="primary">105624002</name>
</gene>
<keyword evidence="1" id="KW-0812">Transmembrane</keyword>
<reference evidence="2" key="2">
    <citation type="submission" date="2016-04" db="UniProtKB">
        <authorList>
            <consortium name="EnsemblMetazoa"/>
        </authorList>
    </citation>
    <scope>IDENTIFICATION</scope>
</reference>